<keyword evidence="1" id="KW-0812">Transmembrane</keyword>
<dbReference type="RefSeq" id="WP_075442259.1">
    <property type="nucleotide sequence ID" value="NZ_FOQK01000003.1"/>
</dbReference>
<gene>
    <name evidence="2" type="ORF">SAMN04487861_103145</name>
</gene>
<protein>
    <submittedName>
        <fullName evidence="2">Uncharacterized protein</fullName>
    </submittedName>
</protein>
<dbReference type="OrthoDB" id="6556312at2"/>
<keyword evidence="1" id="KW-0472">Membrane</keyword>
<reference evidence="2 3" key="1">
    <citation type="submission" date="2016-10" db="EMBL/GenBank/DDBJ databases">
        <authorList>
            <person name="de Groot N.N."/>
        </authorList>
    </citation>
    <scope>NUCLEOTIDE SEQUENCE [LARGE SCALE GENOMIC DNA]</scope>
    <source>
        <strain evidence="2 3">Z108</strain>
    </source>
</reference>
<evidence type="ECO:0000256" key="1">
    <source>
        <dbReference type="SAM" id="Phobius"/>
    </source>
</evidence>
<feature type="transmembrane region" description="Helical" evidence="1">
    <location>
        <begin position="45"/>
        <end position="62"/>
    </location>
</feature>
<dbReference type="Proteomes" id="UP000183639">
    <property type="component" value="Unassembled WGS sequence"/>
</dbReference>
<proteinExistence type="predicted"/>
<dbReference type="EMBL" id="FOQK01000003">
    <property type="protein sequence ID" value="SFH73990.1"/>
    <property type="molecule type" value="Genomic_DNA"/>
</dbReference>
<accession>A0A1I3CHE3</accession>
<keyword evidence="1" id="KW-1133">Transmembrane helix</keyword>
<evidence type="ECO:0000313" key="3">
    <source>
        <dbReference type="Proteomes" id="UP000183639"/>
    </source>
</evidence>
<name>A0A1I3CHE3_SELRU</name>
<evidence type="ECO:0000313" key="2">
    <source>
        <dbReference type="EMBL" id="SFH73990.1"/>
    </source>
</evidence>
<organism evidence="2 3">
    <name type="scientific">Selenomonas ruminantium</name>
    <dbReference type="NCBI Taxonomy" id="971"/>
    <lineage>
        <taxon>Bacteria</taxon>
        <taxon>Bacillati</taxon>
        <taxon>Bacillota</taxon>
        <taxon>Negativicutes</taxon>
        <taxon>Selenomonadales</taxon>
        <taxon>Selenomonadaceae</taxon>
        <taxon>Selenomonas</taxon>
    </lineage>
</organism>
<sequence length="202" mass="22066">MENNERKNEHTLENHREYIPDIAQGMPDHSHEAASPFTKRIIKEAVPLLLASMLAIIFGMMSHSGHAVNKSSDAKAALETHMSTTLPAGTRLLSKDEHYAGGDMTITHKDSAAKTKLYIWDYAAEDGDYVQIFVDGAPLGEPFMIKNTPVALTVPAVGEVKVVGTRDGGGGITYAVYYESDQTTYFNGMNQGGSNVYTLLRE</sequence>
<dbReference type="AlphaFoldDB" id="A0A1I3CHE3"/>